<evidence type="ECO:0000313" key="4">
    <source>
        <dbReference type="Proteomes" id="UP000628109"/>
    </source>
</evidence>
<dbReference type="InterPro" id="IPR006680">
    <property type="entry name" value="Amidohydro-rel"/>
</dbReference>
<comment type="caution">
    <text evidence="3">The sequence shown here is derived from an EMBL/GenBank/DDBJ whole genome shotgun (WGS) entry which is preliminary data.</text>
</comment>
<keyword evidence="4" id="KW-1185">Reference proteome</keyword>
<keyword evidence="1" id="KW-0456">Lyase</keyword>
<evidence type="ECO:0000256" key="1">
    <source>
        <dbReference type="ARBA" id="ARBA00023239"/>
    </source>
</evidence>
<dbReference type="PANTHER" id="PTHR21240">
    <property type="entry name" value="2-AMINO-3-CARBOXYLMUCONATE-6-SEMIALDEHYDE DECARBOXYLASE"/>
    <property type="match status" value="1"/>
</dbReference>
<dbReference type="EMBL" id="BMDU01000004">
    <property type="protein sequence ID" value="GFZ91743.1"/>
    <property type="molecule type" value="Genomic_DNA"/>
</dbReference>
<dbReference type="Pfam" id="PF04909">
    <property type="entry name" value="Amidohydro_2"/>
    <property type="match status" value="1"/>
</dbReference>
<dbReference type="InterPro" id="IPR032466">
    <property type="entry name" value="Metal_Hydrolase"/>
</dbReference>
<name>A0ABQ1EYH2_SPHSA</name>
<evidence type="ECO:0000313" key="3">
    <source>
        <dbReference type="EMBL" id="GFZ91743.1"/>
    </source>
</evidence>
<dbReference type="Gene3D" id="3.20.20.140">
    <property type="entry name" value="Metal-dependent hydrolases"/>
    <property type="match status" value="1"/>
</dbReference>
<protein>
    <submittedName>
        <fullName evidence="3">Amidohydrolase</fullName>
    </submittedName>
</protein>
<accession>A0ABQ1EYH2</accession>
<reference evidence="4" key="1">
    <citation type="journal article" date="2019" name="Int. J. Syst. Evol. Microbiol.">
        <title>The Global Catalogue of Microorganisms (GCM) 10K type strain sequencing project: providing services to taxonomists for standard genome sequencing and annotation.</title>
        <authorList>
            <consortium name="The Broad Institute Genomics Platform"/>
            <consortium name="The Broad Institute Genome Sequencing Center for Infectious Disease"/>
            <person name="Wu L."/>
            <person name="Ma J."/>
        </authorList>
    </citation>
    <scope>NUCLEOTIDE SEQUENCE [LARGE SCALE GENOMIC DNA]</scope>
    <source>
        <strain evidence="4">CCM 7327</strain>
    </source>
</reference>
<organism evidence="3 4">
    <name type="scientific">Sphingobium fuliginis (strain ATCC 27551)</name>
    <dbReference type="NCBI Taxonomy" id="336203"/>
    <lineage>
        <taxon>Bacteria</taxon>
        <taxon>Pseudomonadati</taxon>
        <taxon>Pseudomonadota</taxon>
        <taxon>Alphaproteobacteria</taxon>
        <taxon>Sphingomonadales</taxon>
        <taxon>Sphingomonadaceae</taxon>
        <taxon>Sphingobium</taxon>
    </lineage>
</organism>
<dbReference type="SUPFAM" id="SSF51556">
    <property type="entry name" value="Metallo-dependent hydrolases"/>
    <property type="match status" value="1"/>
</dbReference>
<feature type="domain" description="Amidohydrolase-related" evidence="2">
    <location>
        <begin position="102"/>
        <end position="386"/>
    </location>
</feature>
<evidence type="ECO:0000259" key="2">
    <source>
        <dbReference type="Pfam" id="PF04909"/>
    </source>
</evidence>
<dbReference type="Proteomes" id="UP000628109">
    <property type="component" value="Unassembled WGS sequence"/>
</dbReference>
<proteinExistence type="predicted"/>
<gene>
    <name evidence="3" type="ORF">GCM10019071_22330</name>
</gene>
<dbReference type="PANTHER" id="PTHR21240:SF28">
    <property type="entry name" value="ISO-OROTATE DECARBOXYLASE (EUROFUNG)"/>
    <property type="match status" value="1"/>
</dbReference>
<dbReference type="InterPro" id="IPR032465">
    <property type="entry name" value="ACMSD"/>
</dbReference>
<sequence>MADGSPVSDEIPKKEWKRMNSFTATPWPKDRVMPARSWERPAGMRVISSDDHLIEEPGLWENRLKGADKDRAPKYWKDETGFHLEVDGQNYDVPGLPPTFPEGREGFWDVDKRLADMDAEGIDAAIIYHGRLNSLIRMPDKEFWYRCVDVCNEWAAEWKEAAPDRLFPVALLPTFLWPERTKDYLQKLKQLGYKAIDIPVSPKGVRYNSKDMDPFWEAIQESGFPVSFHIGAYLQYSGRGSLGANLNANLMPFTGLFGQLVFSGLFDRFPGLRVVFTEGGASWVPGTLENADKVARDYATELRPKLAQKPSWYWHNHCYTTFMEDDVAMENITRIGDGRVMWSTDYPHPEGVMGSSDAIMKRIFDTVGEPAARKVLGETAAQLWGI</sequence>